<keyword evidence="3" id="KW-1185">Reference proteome</keyword>
<dbReference type="Proteomes" id="UP000679749">
    <property type="component" value="Unassembled WGS sequence"/>
</dbReference>
<evidence type="ECO:0000313" key="2">
    <source>
        <dbReference type="EMBL" id="MBS4211473.1"/>
    </source>
</evidence>
<dbReference type="RefSeq" id="WP_213115985.1">
    <property type="nucleotide sequence ID" value="NZ_JAGYPF010000001.1"/>
</dbReference>
<reference evidence="2" key="1">
    <citation type="submission" date="2021-05" db="EMBL/GenBank/DDBJ databases">
        <title>Novel Bacillus species.</title>
        <authorList>
            <person name="Liu G."/>
        </authorList>
    </citation>
    <scope>NUCLEOTIDE SEQUENCE</scope>
    <source>
        <strain evidence="2">FJAT-49825</strain>
    </source>
</reference>
<feature type="transmembrane region" description="Helical" evidence="1">
    <location>
        <begin position="137"/>
        <end position="159"/>
    </location>
</feature>
<organism evidence="2 3">
    <name type="scientific">Neobacillus rhizophilus</name>
    <dbReference type="NCBI Taxonomy" id="2833579"/>
    <lineage>
        <taxon>Bacteria</taxon>
        <taxon>Bacillati</taxon>
        <taxon>Bacillota</taxon>
        <taxon>Bacilli</taxon>
        <taxon>Bacillales</taxon>
        <taxon>Bacillaceae</taxon>
        <taxon>Neobacillus</taxon>
    </lineage>
</organism>
<feature type="transmembrane region" description="Helical" evidence="1">
    <location>
        <begin position="305"/>
        <end position="326"/>
    </location>
</feature>
<gene>
    <name evidence="2" type="ORF">KHA99_03245</name>
</gene>
<evidence type="ECO:0000313" key="3">
    <source>
        <dbReference type="Proteomes" id="UP000679749"/>
    </source>
</evidence>
<keyword evidence="1" id="KW-1133">Transmembrane helix</keyword>
<sequence length="358" mass="41359">MNRYFFYLILTNMLINVIIFVPKILIEYRYEGAVMGMLIAIPIGFTLACLYSKAITKFPGQGLPEIADKFFKHRWLTILHFGSIQLAVFSAGLITLVGFIDVLTRFINPEMPRLLLLSIYLIAIIFIIQLPTERVMYILEIVLFMNTPLIGFIVFKAFTSDYISWDSILEVGTHLFDRPSLKAIAAASYVFSGYANLVIFNRVIKEKLKVWNFVIIFFMGIFNLFTTFFIPIGFHGSDGAQEYLYPWISTSDSLRLVYSPIERVIFIFLLFYMSITLMSISIHWHSAFELFKGTFRKKENKKMKWIVLSAYSGCAVIAVMFLETILLNQITVYWMIARLGVEVVIVISFSLWARRQLA</sequence>
<proteinExistence type="predicted"/>
<comment type="caution">
    <text evidence="2">The sequence shown here is derived from an EMBL/GenBank/DDBJ whole genome shotgun (WGS) entry which is preliminary data.</text>
</comment>
<feature type="transmembrane region" description="Helical" evidence="1">
    <location>
        <begin position="179"/>
        <end position="199"/>
    </location>
</feature>
<accession>A0A942U2U8</accession>
<evidence type="ECO:0008006" key="4">
    <source>
        <dbReference type="Google" id="ProtNLM"/>
    </source>
</evidence>
<dbReference type="AlphaFoldDB" id="A0A942U2U8"/>
<feature type="transmembrane region" description="Helical" evidence="1">
    <location>
        <begin position="211"/>
        <end position="234"/>
    </location>
</feature>
<evidence type="ECO:0000256" key="1">
    <source>
        <dbReference type="SAM" id="Phobius"/>
    </source>
</evidence>
<feature type="transmembrane region" description="Helical" evidence="1">
    <location>
        <begin position="264"/>
        <end position="284"/>
    </location>
</feature>
<feature type="transmembrane region" description="Helical" evidence="1">
    <location>
        <begin position="332"/>
        <end position="353"/>
    </location>
</feature>
<keyword evidence="1" id="KW-0472">Membrane</keyword>
<feature type="transmembrane region" description="Helical" evidence="1">
    <location>
        <begin position="75"/>
        <end position="100"/>
    </location>
</feature>
<protein>
    <recommendedName>
        <fullName evidence="4">GerAB/ArcD/ProY family transporter</fullName>
    </recommendedName>
</protein>
<feature type="transmembrane region" description="Helical" evidence="1">
    <location>
        <begin position="32"/>
        <end position="54"/>
    </location>
</feature>
<feature type="transmembrane region" description="Helical" evidence="1">
    <location>
        <begin position="5"/>
        <end position="26"/>
    </location>
</feature>
<keyword evidence="1" id="KW-0812">Transmembrane</keyword>
<dbReference type="EMBL" id="JAGYPF010000001">
    <property type="protein sequence ID" value="MBS4211473.1"/>
    <property type="molecule type" value="Genomic_DNA"/>
</dbReference>
<feature type="transmembrane region" description="Helical" evidence="1">
    <location>
        <begin position="112"/>
        <end position="130"/>
    </location>
</feature>
<name>A0A942U2U8_9BACI</name>